<keyword evidence="3" id="KW-1185">Reference proteome</keyword>
<reference evidence="2 3" key="1">
    <citation type="journal article" date="2013" name="Genome Announc.">
        <title>Draft Genome Sequence of Strain JLT2015T, Belonging to the Family Sphingomonadaceae of the Alphaproteobacteria.</title>
        <authorList>
            <person name="Tang K."/>
            <person name="Liu K."/>
            <person name="Li S."/>
            <person name="Jiao N."/>
        </authorList>
    </citation>
    <scope>NUCLEOTIDE SEQUENCE [LARGE SCALE GENOMIC DNA]</scope>
    <source>
        <strain evidence="2 3">JLT2015</strain>
    </source>
</reference>
<keyword evidence="1" id="KW-0812">Transmembrane</keyword>
<dbReference type="Proteomes" id="UP000011717">
    <property type="component" value="Unassembled WGS sequence"/>
</dbReference>
<proteinExistence type="predicted"/>
<accession>M2S9L6</accession>
<keyword evidence="1" id="KW-1133">Transmembrane helix</keyword>
<keyword evidence="1" id="KW-0472">Membrane</keyword>
<protein>
    <submittedName>
        <fullName evidence="2">Uncharacterized protein</fullName>
    </submittedName>
</protein>
<evidence type="ECO:0000313" key="3">
    <source>
        <dbReference type="Proteomes" id="UP000011717"/>
    </source>
</evidence>
<dbReference type="EMBL" id="AMRV01000010">
    <property type="protein sequence ID" value="EMD82080.1"/>
    <property type="molecule type" value="Genomic_DNA"/>
</dbReference>
<feature type="transmembrane region" description="Helical" evidence="1">
    <location>
        <begin position="26"/>
        <end position="45"/>
    </location>
</feature>
<evidence type="ECO:0000256" key="1">
    <source>
        <dbReference type="SAM" id="Phobius"/>
    </source>
</evidence>
<sequence length="51" mass="4909">MGIVIAGCVLSGAVIGIVLEQPSIGFLVGLAIGVAAAAALTWFSGAGGRPR</sequence>
<gene>
    <name evidence="2" type="ORF">C725_2568</name>
</gene>
<comment type="caution">
    <text evidence="2">The sequence shown here is derived from an EMBL/GenBank/DDBJ whole genome shotgun (WGS) entry which is preliminary data.</text>
</comment>
<organism evidence="2 3">
    <name type="scientific">Pacificimonas flava</name>
    <dbReference type="NCBI Taxonomy" id="1234595"/>
    <lineage>
        <taxon>Bacteria</taxon>
        <taxon>Pseudomonadati</taxon>
        <taxon>Pseudomonadota</taxon>
        <taxon>Alphaproteobacteria</taxon>
        <taxon>Sphingomonadales</taxon>
        <taxon>Sphingosinicellaceae</taxon>
        <taxon>Pacificimonas</taxon>
    </lineage>
</organism>
<name>M2S9L6_9SPHN</name>
<evidence type="ECO:0000313" key="2">
    <source>
        <dbReference type="EMBL" id="EMD82080.1"/>
    </source>
</evidence>
<dbReference type="AlphaFoldDB" id="M2S9L6"/>